<proteinExistence type="predicted"/>
<evidence type="ECO:0000256" key="1">
    <source>
        <dbReference type="ARBA" id="ARBA00022801"/>
    </source>
</evidence>
<dbReference type="PANTHER" id="PTHR43240">
    <property type="entry name" value="1,4-DIHYDROXY-2-NAPHTHOYL-COA THIOESTERASE 1"/>
    <property type="match status" value="1"/>
</dbReference>
<dbReference type="Pfam" id="PF03061">
    <property type="entry name" value="4HBT"/>
    <property type="match status" value="1"/>
</dbReference>
<dbReference type="AlphaFoldDB" id="A0A4R8CN95"/>
<dbReference type="NCBIfam" id="TIGR00369">
    <property type="entry name" value="unchar_dom_1"/>
    <property type="match status" value="1"/>
</dbReference>
<gene>
    <name evidence="3" type="ORF">EV653_2734</name>
</gene>
<feature type="domain" description="Thioesterase" evidence="2">
    <location>
        <begin position="87"/>
        <end position="164"/>
    </location>
</feature>
<dbReference type="RefSeq" id="WP_134102353.1">
    <property type="nucleotide sequence ID" value="NZ_SODP01000001.1"/>
</dbReference>
<keyword evidence="1" id="KW-0378">Hydrolase</keyword>
<dbReference type="InterPro" id="IPR006683">
    <property type="entry name" value="Thioestr_dom"/>
</dbReference>
<comment type="caution">
    <text evidence="3">The sequence shown here is derived from an EMBL/GenBank/DDBJ whole genome shotgun (WGS) entry which is preliminary data.</text>
</comment>
<evidence type="ECO:0000259" key="2">
    <source>
        <dbReference type="Pfam" id="PF03061"/>
    </source>
</evidence>
<dbReference type="Proteomes" id="UP000295146">
    <property type="component" value="Unassembled WGS sequence"/>
</dbReference>
<dbReference type="InterPro" id="IPR003736">
    <property type="entry name" value="PAAI_dom"/>
</dbReference>
<keyword evidence="4" id="KW-1185">Reference proteome</keyword>
<organism evidence="3 4">
    <name type="scientific">Kribbella pratensis</name>
    <dbReference type="NCBI Taxonomy" id="2512112"/>
    <lineage>
        <taxon>Bacteria</taxon>
        <taxon>Bacillati</taxon>
        <taxon>Actinomycetota</taxon>
        <taxon>Actinomycetes</taxon>
        <taxon>Propionibacteriales</taxon>
        <taxon>Kribbellaceae</taxon>
        <taxon>Kribbella</taxon>
    </lineage>
</organism>
<accession>A0A4R8CN95</accession>
<dbReference type="Gene3D" id="3.10.129.10">
    <property type="entry name" value="Hotdog Thioesterase"/>
    <property type="match status" value="1"/>
</dbReference>
<evidence type="ECO:0000313" key="3">
    <source>
        <dbReference type="EMBL" id="TDW77564.1"/>
    </source>
</evidence>
<dbReference type="SUPFAM" id="SSF54637">
    <property type="entry name" value="Thioesterase/thiol ester dehydrase-isomerase"/>
    <property type="match status" value="1"/>
</dbReference>
<dbReference type="GO" id="GO:0061522">
    <property type="term" value="F:1,4-dihydroxy-2-naphthoyl-CoA thioesterase activity"/>
    <property type="evidence" value="ECO:0007669"/>
    <property type="project" value="TreeGrafter"/>
</dbReference>
<dbReference type="CDD" id="cd03443">
    <property type="entry name" value="PaaI_thioesterase"/>
    <property type="match status" value="1"/>
</dbReference>
<name>A0A4R8CN95_9ACTN</name>
<dbReference type="GO" id="GO:0005829">
    <property type="term" value="C:cytosol"/>
    <property type="evidence" value="ECO:0007669"/>
    <property type="project" value="TreeGrafter"/>
</dbReference>
<dbReference type="OrthoDB" id="9813282at2"/>
<sequence>MTETQQVPADEAGAAPVRSRTFTWTDPAATAAQVGSSSGLEMLLAMRDGLIPAPPILQLVGATGFEPEEGKVTVYMPAAEFHYNPLGSVHGGVIATLLDTAAGCTVHSTLPAGVGYTSLDLMTRFIKPVTVDSGVLRCEGAIISRGRRTAVAESHLYDERGKLLAHATSTCLIFDLPTA</sequence>
<dbReference type="InterPro" id="IPR029069">
    <property type="entry name" value="HotDog_dom_sf"/>
</dbReference>
<dbReference type="EMBL" id="SODP01000001">
    <property type="protein sequence ID" value="TDW77564.1"/>
    <property type="molecule type" value="Genomic_DNA"/>
</dbReference>
<dbReference type="PANTHER" id="PTHR43240:SF1">
    <property type="entry name" value="BLR5584 PROTEIN"/>
    <property type="match status" value="1"/>
</dbReference>
<evidence type="ECO:0000313" key="4">
    <source>
        <dbReference type="Proteomes" id="UP000295146"/>
    </source>
</evidence>
<protein>
    <submittedName>
        <fullName evidence="3">Uncharacterized protein (TIGR00369 family)</fullName>
    </submittedName>
</protein>
<reference evidence="3 4" key="1">
    <citation type="submission" date="2019-03" db="EMBL/GenBank/DDBJ databases">
        <title>Genomic Encyclopedia of Type Strains, Phase III (KMG-III): the genomes of soil and plant-associated and newly described type strains.</title>
        <authorList>
            <person name="Whitman W."/>
        </authorList>
    </citation>
    <scope>NUCLEOTIDE SEQUENCE [LARGE SCALE GENOMIC DNA]</scope>
    <source>
        <strain evidence="3 4">VKM Ac-2573</strain>
    </source>
</reference>